<dbReference type="SUPFAM" id="SSF53098">
    <property type="entry name" value="Ribonuclease H-like"/>
    <property type="match status" value="1"/>
</dbReference>
<feature type="domain" description="PAZ" evidence="2">
    <location>
        <begin position="268"/>
        <end position="376"/>
    </location>
</feature>
<dbReference type="SMART" id="SM00949">
    <property type="entry name" value="PAZ"/>
    <property type="match status" value="1"/>
</dbReference>
<dbReference type="Proteomes" id="UP000274131">
    <property type="component" value="Unassembled WGS sequence"/>
</dbReference>
<dbReference type="CDD" id="cd02846">
    <property type="entry name" value="PAZ_argonaute_like"/>
    <property type="match status" value="1"/>
</dbReference>
<dbReference type="GO" id="GO:0003723">
    <property type="term" value="F:RNA binding"/>
    <property type="evidence" value="ECO:0007669"/>
    <property type="project" value="InterPro"/>
</dbReference>
<dbReference type="PROSITE" id="PS50822">
    <property type="entry name" value="PIWI"/>
    <property type="match status" value="1"/>
</dbReference>
<evidence type="ECO:0000313" key="5">
    <source>
        <dbReference type="Proteomes" id="UP000274131"/>
    </source>
</evidence>
<reference evidence="4 5" key="2">
    <citation type="submission" date="2018-10" db="EMBL/GenBank/DDBJ databases">
        <authorList>
            <consortium name="Pathogen Informatics"/>
        </authorList>
    </citation>
    <scope>NUCLEOTIDE SEQUENCE [LARGE SCALE GENOMIC DNA]</scope>
</reference>
<keyword evidence="5" id="KW-1185">Reference proteome</keyword>
<dbReference type="Gene3D" id="3.40.50.2300">
    <property type="match status" value="1"/>
</dbReference>
<accession>A0A0N4VEC1</accession>
<evidence type="ECO:0000313" key="6">
    <source>
        <dbReference type="WBParaSite" id="EVEC_0000902601-mRNA-1"/>
    </source>
</evidence>
<dbReference type="SMART" id="SM00950">
    <property type="entry name" value="Piwi"/>
    <property type="match status" value="1"/>
</dbReference>
<evidence type="ECO:0000313" key="4">
    <source>
        <dbReference type="EMBL" id="VDD93716.1"/>
    </source>
</evidence>
<dbReference type="STRING" id="51028.A0A0N4VEC1"/>
<dbReference type="PANTHER" id="PTHR22891">
    <property type="entry name" value="EUKARYOTIC TRANSLATION INITIATION FACTOR 2C"/>
    <property type="match status" value="1"/>
</dbReference>
<dbReference type="InterPro" id="IPR003100">
    <property type="entry name" value="PAZ_dom"/>
</dbReference>
<dbReference type="Gene3D" id="2.170.260.10">
    <property type="entry name" value="paz domain"/>
    <property type="match status" value="1"/>
</dbReference>
<dbReference type="WBParaSite" id="EVEC_0000902601-mRNA-1">
    <property type="protein sequence ID" value="EVEC_0000902601-mRNA-1"/>
    <property type="gene ID" value="EVEC_0000902601"/>
</dbReference>
<dbReference type="EMBL" id="UXUI01009439">
    <property type="protein sequence ID" value="VDD93716.1"/>
    <property type="molecule type" value="Genomic_DNA"/>
</dbReference>
<evidence type="ECO:0000259" key="2">
    <source>
        <dbReference type="PROSITE" id="PS50821"/>
    </source>
</evidence>
<gene>
    <name evidence="4" type="ORF">EVEC_LOCUS8467</name>
</gene>
<dbReference type="Pfam" id="PF02170">
    <property type="entry name" value="PAZ"/>
    <property type="match status" value="1"/>
</dbReference>
<comment type="similarity">
    <text evidence="1">Belongs to the argonaute family.</text>
</comment>
<dbReference type="SUPFAM" id="SSF101690">
    <property type="entry name" value="PAZ domain"/>
    <property type="match status" value="1"/>
</dbReference>
<dbReference type="Pfam" id="PF02171">
    <property type="entry name" value="Piwi"/>
    <property type="match status" value="1"/>
</dbReference>
<dbReference type="InterPro" id="IPR036397">
    <property type="entry name" value="RNaseH_sf"/>
</dbReference>
<evidence type="ECO:0000259" key="3">
    <source>
        <dbReference type="PROSITE" id="PS50822"/>
    </source>
</evidence>
<reference evidence="6" key="1">
    <citation type="submission" date="2017-02" db="UniProtKB">
        <authorList>
            <consortium name="WormBaseParasite"/>
        </authorList>
    </citation>
    <scope>IDENTIFICATION</scope>
</reference>
<proteinExistence type="inferred from homology"/>
<dbReference type="InterPro" id="IPR012337">
    <property type="entry name" value="RNaseH-like_sf"/>
</dbReference>
<feature type="domain" description="Piwi" evidence="3">
    <location>
        <begin position="573"/>
        <end position="863"/>
    </location>
</feature>
<protein>
    <submittedName>
        <fullName evidence="6">Piwi domain-containing protein</fullName>
    </submittedName>
</protein>
<name>A0A0N4VEC1_ENTVE</name>
<sequence length="896" mass="101820">MLKTRGASKVLLSGKPPAGQRCEKKIHVLTNLFAISPLKELPFFRYNFRVEEEYPSKVGSDAVSKEVSKQSRNDFLSIHRKNKCVTAYLILIEQENEFFGDISNYVYDRASILYALDKLSIEAGEEKRFVIEQNLPKDVFPEEHSKVIITIKQCDEDFQLTSKDFKSGFNLDPDQINRSLQQFYELLLSQEAFFTEGRFVSYGSGLSYLYEPRDFGFNRDDMPDLPEGKYVGIGASKAVRIVEGLQKKPTVSVTIDVKKAAFHVELQSVADKAIAVCGVSDGGKIGGSYLKLLSKMLKGLYVRCGYGRQRIFCIAGISDQSAEKQRVDRNGKMIGLIQYFREKYNVKLRFSQFPLILEKTPKGANYYPMELLYICENQRVTLTQQSSNQVQQMIKACAIYPSLRRRQTLNMLNALKLGKGGSDNRWCKEFQVKVAEEGCEVEARVLQKPTAVYGNNIKVQMKESGVWTIAQNTHYLVPAVCEKWMVVALVSANDRFSRTDLEEYVRIFVSRCRSRGIQLANPIEFNFFANASEADANAAFDRAQKNKIKFLHFVTSGNLKFHEKIKYLESQYQIVTQDLLSKNAALARKRSQMLDNIIHKTNLKLGGLNFDLRLESRKAQDWISRLDRLVIGIDIAFTSSSRNSEDRYPSVLGYAANCRSHPLDFIGGYRFGWTVREELCAGETVLRDLVIESLQLTKKNRKLPSHVIILRDGISEGLYKYVVEKEVQQVKDACACTGGPTYQPKITFIVATKRHQLRIYRKQIRADDRIFDQNIPPGTVVDRTIVNPVYNEFYLNAHATFQGTAKTPRYNVLYDTSGISSDEVQGMVYALAFNLQIVNQPCSLPAPLIIADRMAARGRNNFVVSCGHDVEELDLQQINAELGYMDKELSTCRFNA</sequence>
<evidence type="ECO:0000256" key="1">
    <source>
        <dbReference type="RuleBase" id="RU361178"/>
    </source>
</evidence>
<dbReference type="InterPro" id="IPR003165">
    <property type="entry name" value="Piwi"/>
</dbReference>
<dbReference type="AlphaFoldDB" id="A0A0N4VEC1"/>
<organism evidence="6">
    <name type="scientific">Enterobius vermicularis</name>
    <name type="common">Human pinworm</name>
    <dbReference type="NCBI Taxonomy" id="51028"/>
    <lineage>
        <taxon>Eukaryota</taxon>
        <taxon>Metazoa</taxon>
        <taxon>Ecdysozoa</taxon>
        <taxon>Nematoda</taxon>
        <taxon>Chromadorea</taxon>
        <taxon>Rhabditida</taxon>
        <taxon>Spirurina</taxon>
        <taxon>Oxyuridomorpha</taxon>
        <taxon>Oxyuroidea</taxon>
        <taxon>Oxyuridae</taxon>
        <taxon>Enterobius</taxon>
    </lineage>
</organism>
<dbReference type="Gene3D" id="3.30.420.10">
    <property type="entry name" value="Ribonuclease H-like superfamily/Ribonuclease H"/>
    <property type="match status" value="1"/>
</dbReference>
<dbReference type="InterPro" id="IPR036085">
    <property type="entry name" value="PAZ_dom_sf"/>
</dbReference>
<dbReference type="PROSITE" id="PS50821">
    <property type="entry name" value="PAZ"/>
    <property type="match status" value="1"/>
</dbReference>
<dbReference type="OrthoDB" id="9981668at2759"/>